<evidence type="ECO:0000259" key="1">
    <source>
        <dbReference type="Pfam" id="PF08241"/>
    </source>
</evidence>
<gene>
    <name evidence="2" type="ORF">RRG08_021981</name>
</gene>
<proteinExistence type="predicted"/>
<dbReference type="InterPro" id="IPR013216">
    <property type="entry name" value="Methyltransf_11"/>
</dbReference>
<reference evidence="2" key="1">
    <citation type="journal article" date="2023" name="G3 (Bethesda)">
        <title>A reference genome for the long-term kleptoplast-retaining sea slug Elysia crispata morphotype clarki.</title>
        <authorList>
            <person name="Eastman K.E."/>
            <person name="Pendleton A.L."/>
            <person name="Shaikh M.A."/>
            <person name="Suttiyut T."/>
            <person name="Ogas R."/>
            <person name="Tomko P."/>
            <person name="Gavelis G."/>
            <person name="Widhalm J.R."/>
            <person name="Wisecaver J.H."/>
        </authorList>
    </citation>
    <scope>NUCLEOTIDE SEQUENCE</scope>
    <source>
        <strain evidence="2">ECLA1</strain>
    </source>
</reference>
<evidence type="ECO:0000313" key="3">
    <source>
        <dbReference type="Proteomes" id="UP001283361"/>
    </source>
</evidence>
<dbReference type="Pfam" id="PF08241">
    <property type="entry name" value="Methyltransf_11"/>
    <property type="match status" value="1"/>
</dbReference>
<dbReference type="Gene3D" id="3.40.50.150">
    <property type="entry name" value="Vaccinia Virus protein VP39"/>
    <property type="match status" value="1"/>
</dbReference>
<protein>
    <recommendedName>
        <fullName evidence="1">Methyltransferase type 11 domain-containing protein</fullName>
    </recommendedName>
</protein>
<feature type="domain" description="Methyltransferase type 11" evidence="1">
    <location>
        <begin position="75"/>
        <end position="169"/>
    </location>
</feature>
<dbReference type="AlphaFoldDB" id="A0AAE1CM03"/>
<name>A0AAE1CM03_9GAST</name>
<dbReference type="EMBL" id="JAWDGP010007687">
    <property type="protein sequence ID" value="KAK3708827.1"/>
    <property type="molecule type" value="Genomic_DNA"/>
</dbReference>
<organism evidence="2 3">
    <name type="scientific">Elysia crispata</name>
    <name type="common">lettuce slug</name>
    <dbReference type="NCBI Taxonomy" id="231223"/>
    <lineage>
        <taxon>Eukaryota</taxon>
        <taxon>Metazoa</taxon>
        <taxon>Spiralia</taxon>
        <taxon>Lophotrochozoa</taxon>
        <taxon>Mollusca</taxon>
        <taxon>Gastropoda</taxon>
        <taxon>Heterobranchia</taxon>
        <taxon>Euthyneura</taxon>
        <taxon>Panpulmonata</taxon>
        <taxon>Sacoglossa</taxon>
        <taxon>Placobranchoidea</taxon>
        <taxon>Plakobranchidae</taxon>
        <taxon>Elysia</taxon>
    </lineage>
</organism>
<sequence>MSSENSSEKFRDSDQVEQNIFRRNITYEEAQNQYSDWANYYDQTLDDKPKLYNTLMAYEEGMEKLFSDKHSRRCLDLGAGTGLTGERLLKVGYTNFDGLEPNEKMADLCKKKGIFNTVLVQPIAGDSPLDIPDNSYDAICCAGSFAAGHIPCSAIPEIVRLLKPGGYFVNCMREEFLYDVPEYKDRLIPLFNDLEKQGLIKNVEWTIYPNHYVDKNGVRMVYQKL</sequence>
<dbReference type="PANTHER" id="PTHR43591:SF101">
    <property type="entry name" value="METHYLTRANSFERASE-LIKE PROTEIN 27"/>
    <property type="match status" value="1"/>
</dbReference>
<accession>A0AAE1CM03</accession>
<dbReference type="GO" id="GO:0008757">
    <property type="term" value="F:S-adenosylmethionine-dependent methyltransferase activity"/>
    <property type="evidence" value="ECO:0007669"/>
    <property type="project" value="InterPro"/>
</dbReference>
<evidence type="ECO:0000313" key="2">
    <source>
        <dbReference type="EMBL" id="KAK3708827.1"/>
    </source>
</evidence>
<dbReference type="InterPro" id="IPR029063">
    <property type="entry name" value="SAM-dependent_MTases_sf"/>
</dbReference>
<comment type="caution">
    <text evidence="2">The sequence shown here is derived from an EMBL/GenBank/DDBJ whole genome shotgun (WGS) entry which is preliminary data.</text>
</comment>
<dbReference type="SUPFAM" id="SSF53335">
    <property type="entry name" value="S-adenosyl-L-methionine-dependent methyltransferases"/>
    <property type="match status" value="1"/>
</dbReference>
<dbReference type="CDD" id="cd02440">
    <property type="entry name" value="AdoMet_MTases"/>
    <property type="match status" value="1"/>
</dbReference>
<dbReference type="Proteomes" id="UP001283361">
    <property type="component" value="Unassembled WGS sequence"/>
</dbReference>
<dbReference type="PANTHER" id="PTHR43591">
    <property type="entry name" value="METHYLTRANSFERASE"/>
    <property type="match status" value="1"/>
</dbReference>
<keyword evidence="3" id="KW-1185">Reference proteome</keyword>